<evidence type="ECO:0000313" key="2">
    <source>
        <dbReference type="EMBL" id="MFH8543487.1"/>
    </source>
</evidence>
<dbReference type="Proteomes" id="UP001610818">
    <property type="component" value="Unassembled WGS sequence"/>
</dbReference>
<reference evidence="2 3" key="1">
    <citation type="submission" date="2024-10" db="EMBL/GenBank/DDBJ databases">
        <title>The Natural Products Discovery Center: Release of the First 8490 Sequenced Strains for Exploring Actinobacteria Biosynthetic Diversity.</title>
        <authorList>
            <person name="Kalkreuter E."/>
            <person name="Kautsar S.A."/>
            <person name="Yang D."/>
            <person name="Bader C.D."/>
            <person name="Teijaro C.N."/>
            <person name="Fluegel L."/>
            <person name="Davis C.M."/>
            <person name="Simpson J.R."/>
            <person name="Lauterbach L."/>
            <person name="Steele A.D."/>
            <person name="Gui C."/>
            <person name="Meng S."/>
            <person name="Li G."/>
            <person name="Viehrig K."/>
            <person name="Ye F."/>
            <person name="Su P."/>
            <person name="Kiefer A.F."/>
            <person name="Nichols A."/>
            <person name="Cepeda A.J."/>
            <person name="Yan W."/>
            <person name="Fan B."/>
            <person name="Jiang Y."/>
            <person name="Adhikari A."/>
            <person name="Zheng C.-J."/>
            <person name="Schuster L."/>
            <person name="Cowan T.M."/>
            <person name="Smanski M.J."/>
            <person name="Chevrette M.G."/>
            <person name="De Carvalho L.P.S."/>
            <person name="Shen B."/>
        </authorList>
    </citation>
    <scope>NUCLEOTIDE SEQUENCE [LARGE SCALE GENOMIC DNA]</scope>
    <source>
        <strain evidence="2 3">NPDC017990</strain>
    </source>
</reference>
<evidence type="ECO:0000313" key="3">
    <source>
        <dbReference type="Proteomes" id="UP001610818"/>
    </source>
</evidence>
<gene>
    <name evidence="2" type="ORF">ACH4F9_00575</name>
</gene>
<sequence>MPDAPIDAADTDRGAATDRKVVEQEQAEIRDFVKGLSTDDIKSGNWFTKLAAHAMNSYTEKVDWQYFQERYAGVPADAVVDQRIKMAARYAALEGGLSAGAYTATVAATIGSLGGASPVAVPAAVATMMVDVAFVTQLQLRLAYDISVLYRVTLDVHDPEDLWKLIRVALTIKSGEAANKTVVKAVPALVRPLVKRFYSGSALSAGRALPVVGKHLLQRNVIKIGIPLVGVPLAVLLNRYTTLLAGRHARAVFRNEARVIELAENLSKRSQHPQLMLWVAWIVIGANRKIADDEALLMRHLVRLAREQHQVVDERLTQLVDIDPAELWERIDAESGV</sequence>
<accession>A0ABW7QEW5</accession>
<comment type="caution">
    <text evidence="2">The sequence shown here is derived from an EMBL/GenBank/DDBJ whole genome shotgun (WGS) entry which is preliminary data.</text>
</comment>
<dbReference type="EMBL" id="JBIRGQ010000001">
    <property type="protein sequence ID" value="MFH8543487.1"/>
    <property type="molecule type" value="Genomic_DNA"/>
</dbReference>
<evidence type="ECO:0000256" key="1">
    <source>
        <dbReference type="SAM" id="MobiDB-lite"/>
    </source>
</evidence>
<feature type="region of interest" description="Disordered" evidence="1">
    <location>
        <begin position="1"/>
        <end position="21"/>
    </location>
</feature>
<organism evidence="2 3">
    <name type="scientific">Streptomyces longisporoflavus</name>
    <dbReference type="NCBI Taxonomy" id="28044"/>
    <lineage>
        <taxon>Bacteria</taxon>
        <taxon>Bacillati</taxon>
        <taxon>Actinomycetota</taxon>
        <taxon>Actinomycetes</taxon>
        <taxon>Kitasatosporales</taxon>
        <taxon>Streptomycetaceae</taxon>
        <taxon>Streptomyces</taxon>
    </lineage>
</organism>
<name>A0ABW7QEW5_9ACTN</name>
<protein>
    <submittedName>
        <fullName evidence="2">Uncharacterized protein</fullName>
    </submittedName>
</protein>
<keyword evidence="3" id="KW-1185">Reference proteome</keyword>
<dbReference type="RefSeq" id="WP_397706754.1">
    <property type="nucleotide sequence ID" value="NZ_JBIRGN010000001.1"/>
</dbReference>
<proteinExistence type="predicted"/>
<feature type="compositionally biased region" description="Basic and acidic residues" evidence="1">
    <location>
        <begin position="10"/>
        <end position="21"/>
    </location>
</feature>